<keyword evidence="5" id="KW-0648">Protein biosynthesis</keyword>
<dbReference type="InterPro" id="IPR042529">
    <property type="entry name" value="IF_2B-like_C"/>
</dbReference>
<dbReference type="GO" id="GO:0005829">
    <property type="term" value="C:cytosol"/>
    <property type="evidence" value="ECO:0007669"/>
    <property type="project" value="UniProtKB-SubCell"/>
</dbReference>
<reference evidence="10 12" key="1">
    <citation type="submission" date="2015-02" db="EMBL/GenBank/DDBJ databases">
        <authorList>
            <person name="Chooi Y.-H."/>
        </authorList>
    </citation>
    <scope>NUCLEOTIDE SEQUENCE [LARGE SCALE GENOMIC DNA]</scope>
    <source>
        <strain evidence="10">E3</strain>
    </source>
</reference>
<evidence type="ECO:0000313" key="13">
    <source>
        <dbReference type="Proteomes" id="UP000290189"/>
    </source>
</evidence>
<evidence type="ECO:0000256" key="3">
    <source>
        <dbReference type="ARBA" id="ARBA00022490"/>
    </source>
</evidence>
<dbReference type="EMBL" id="OVEO01000002">
    <property type="protein sequence ID" value="SPQ94327.1"/>
    <property type="molecule type" value="Genomic_DNA"/>
</dbReference>
<dbReference type="InterPro" id="IPR042528">
    <property type="entry name" value="elF-2B_alpha_N"/>
</dbReference>
<dbReference type="PANTHER" id="PTHR45860:SF1">
    <property type="entry name" value="TRANSLATION INITIATION FACTOR EIF-2B SUBUNIT ALPHA"/>
    <property type="match status" value="1"/>
</dbReference>
<gene>
    <name evidence="10" type="ORF">PBRA_003812</name>
    <name evidence="11" type="ORF">PLBR_LOCUS1542</name>
</gene>
<accession>A0A0G4IIF8</accession>
<dbReference type="Proteomes" id="UP000290189">
    <property type="component" value="Unassembled WGS sequence"/>
</dbReference>
<evidence type="ECO:0000256" key="9">
    <source>
        <dbReference type="RuleBase" id="RU003814"/>
    </source>
</evidence>
<dbReference type="GO" id="GO:0005851">
    <property type="term" value="C:eukaryotic translation initiation factor 2B complex"/>
    <property type="evidence" value="ECO:0007669"/>
    <property type="project" value="TreeGrafter"/>
</dbReference>
<dbReference type="Pfam" id="PF01008">
    <property type="entry name" value="IF-2B"/>
    <property type="match status" value="1"/>
</dbReference>
<evidence type="ECO:0000256" key="5">
    <source>
        <dbReference type="ARBA" id="ARBA00022917"/>
    </source>
</evidence>
<dbReference type="Gene3D" id="3.40.50.10470">
    <property type="entry name" value="Translation initiation factor eif-2b, domain 2"/>
    <property type="match status" value="1"/>
</dbReference>
<dbReference type="EMBL" id="CDSF01000002">
    <property type="protein sequence ID" value="CEO94998.1"/>
    <property type="molecule type" value="Genomic_DNA"/>
</dbReference>
<sequence length="310" mass="34093">MGVHDACRVFKEFSERNTDAAVGVAAVHTLAQIIDLSNATTMMGVMDELNESVVAVQMLVGEEKRTSLRAACDLFLRYVTRTSLEVLDFAKCKARLVDRGLRFAEHTQSSRRKICDFGVKFIQENSVILVHGISMVVTVILETAVQLGKQFSVILTQPDDQGNESQDRMIRRLLELSVSVTVVPDRAVAFVMGRVDFVMTGASGVVENGGIINIIGTLNVALIAKALNRPFYVAVESYKFTRDFPLSQADLSLQWKTSSRRASSNSPLLNAEFPVEDYTPPHLITLLMTDLGIVTPSAISDYSGSETELQ</sequence>
<keyword evidence="4" id="KW-0396">Initiation factor</keyword>
<evidence type="ECO:0000256" key="4">
    <source>
        <dbReference type="ARBA" id="ARBA00022540"/>
    </source>
</evidence>
<evidence type="ECO:0000256" key="6">
    <source>
        <dbReference type="ARBA" id="ARBA00044208"/>
    </source>
</evidence>
<dbReference type="Proteomes" id="UP000039324">
    <property type="component" value="Unassembled WGS sequence"/>
</dbReference>
<keyword evidence="3" id="KW-0963">Cytoplasm</keyword>
<evidence type="ECO:0000256" key="1">
    <source>
        <dbReference type="ARBA" id="ARBA00004514"/>
    </source>
</evidence>
<keyword evidence="11" id="KW-0496">Mitochondrion</keyword>
<dbReference type="InterPro" id="IPR037171">
    <property type="entry name" value="NagB/RpiA_transferase-like"/>
</dbReference>
<geneLocation type="mitochondrion" evidence="11"/>
<dbReference type="AlphaFoldDB" id="A0A0G4IIF8"/>
<comment type="subunit">
    <text evidence="8">Component of the translation initiation factor 2B (eIF2B) complex which is a heterodecamer of two sets of five different subunits: alpha, beta, gamma, delta and epsilon. Subunits alpha, beta and delta comprise a regulatory subcomplex and subunits epsilon and gamma comprise a catalytic subcomplex. Within the complex, the hexameric regulatory complex resides at the center, with the two heterodimeric catalytic subcomplexes bound on opposite sides.</text>
</comment>
<evidence type="ECO:0000256" key="8">
    <source>
        <dbReference type="ARBA" id="ARBA00046432"/>
    </source>
</evidence>
<evidence type="ECO:0000256" key="7">
    <source>
        <dbReference type="ARBA" id="ARBA00044236"/>
    </source>
</evidence>
<dbReference type="InterPro" id="IPR000649">
    <property type="entry name" value="IF-2B-related"/>
</dbReference>
<dbReference type="STRING" id="37360.A0A0G4IIF8"/>
<comment type="similarity">
    <text evidence="2 9">Belongs to the eIF-2B alpha/beta/delta subunits family.</text>
</comment>
<dbReference type="SUPFAM" id="SSF100950">
    <property type="entry name" value="NagB/RpiA/CoA transferase-like"/>
    <property type="match status" value="1"/>
</dbReference>
<reference evidence="11 13" key="2">
    <citation type="submission" date="2018-03" db="EMBL/GenBank/DDBJ databases">
        <authorList>
            <person name="Fogelqvist J."/>
        </authorList>
    </citation>
    <scope>NUCLEOTIDE SEQUENCE [LARGE SCALE GENOMIC DNA]</scope>
</reference>
<evidence type="ECO:0000313" key="12">
    <source>
        <dbReference type="Proteomes" id="UP000039324"/>
    </source>
</evidence>
<dbReference type="Gene3D" id="1.20.120.1070">
    <property type="entry name" value="Translation initiation factor eIF-2B, N-terminal domain"/>
    <property type="match status" value="1"/>
</dbReference>
<proteinExistence type="inferred from homology"/>
<evidence type="ECO:0000256" key="2">
    <source>
        <dbReference type="ARBA" id="ARBA00007251"/>
    </source>
</evidence>
<comment type="subcellular location">
    <subcellularLocation>
        <location evidence="1">Cytoplasm</location>
        <location evidence="1">Cytosol</location>
    </subcellularLocation>
</comment>
<name>A0A0G4IIF8_PLABS</name>
<evidence type="ECO:0000313" key="11">
    <source>
        <dbReference type="EMBL" id="SPQ94327.1"/>
    </source>
</evidence>
<dbReference type="InterPro" id="IPR051501">
    <property type="entry name" value="eIF2B_alpha/beta/delta"/>
</dbReference>
<dbReference type="OMA" id="GDWESCK"/>
<dbReference type="GO" id="GO:0003743">
    <property type="term" value="F:translation initiation factor activity"/>
    <property type="evidence" value="ECO:0007669"/>
    <property type="project" value="UniProtKB-KW"/>
</dbReference>
<dbReference type="PANTHER" id="PTHR45860">
    <property type="entry name" value="TRANSLATION INITIATION FACTOR EIF-2B SUBUNIT ALPHA"/>
    <property type="match status" value="1"/>
</dbReference>
<organism evidence="10 12">
    <name type="scientific">Plasmodiophora brassicae</name>
    <name type="common">Clubroot disease agent</name>
    <dbReference type="NCBI Taxonomy" id="37360"/>
    <lineage>
        <taxon>Eukaryota</taxon>
        <taxon>Sar</taxon>
        <taxon>Rhizaria</taxon>
        <taxon>Endomyxa</taxon>
        <taxon>Phytomyxea</taxon>
        <taxon>Plasmodiophorida</taxon>
        <taxon>Plasmodiophoridae</taxon>
        <taxon>Plasmodiophora</taxon>
    </lineage>
</organism>
<keyword evidence="12" id="KW-1185">Reference proteome</keyword>
<protein>
    <recommendedName>
        <fullName evidence="6">Translation initiation factor eIF2B subunit alpha</fullName>
    </recommendedName>
    <alternativeName>
        <fullName evidence="7">eIF2B GDP-GTP exchange factor subunit alpha</fullName>
    </alternativeName>
</protein>
<dbReference type="GO" id="GO:0005085">
    <property type="term" value="F:guanyl-nucleotide exchange factor activity"/>
    <property type="evidence" value="ECO:0007669"/>
    <property type="project" value="TreeGrafter"/>
</dbReference>
<dbReference type="OrthoDB" id="10249309at2759"/>
<evidence type="ECO:0000313" key="10">
    <source>
        <dbReference type="EMBL" id="CEO94998.1"/>
    </source>
</evidence>